<keyword evidence="9 13" id="KW-0472">Membrane</keyword>
<protein>
    <submittedName>
        <fullName evidence="14">(Mediterranean fruit fly) hypothetical protein</fullName>
    </submittedName>
</protein>
<gene>
    <name evidence="14" type="ORF">CCAP1982_LOCUS7727</name>
</gene>
<dbReference type="AlphaFoldDB" id="A0A811UKB1"/>
<dbReference type="Proteomes" id="UP000606786">
    <property type="component" value="Unassembled WGS sequence"/>
</dbReference>
<dbReference type="EMBL" id="CAJHJT010000012">
    <property type="protein sequence ID" value="CAD6999191.1"/>
    <property type="molecule type" value="Genomic_DNA"/>
</dbReference>
<evidence type="ECO:0000256" key="1">
    <source>
        <dbReference type="ARBA" id="ARBA00004141"/>
    </source>
</evidence>
<dbReference type="PANTHER" id="PTHR11690:SF237">
    <property type="entry name" value="PICKPOCKET 16-RELATED"/>
    <property type="match status" value="1"/>
</dbReference>
<evidence type="ECO:0000256" key="3">
    <source>
        <dbReference type="ARBA" id="ARBA00022448"/>
    </source>
</evidence>
<organism evidence="14 15">
    <name type="scientific">Ceratitis capitata</name>
    <name type="common">Mediterranean fruit fly</name>
    <name type="synonym">Tephritis capitata</name>
    <dbReference type="NCBI Taxonomy" id="7213"/>
    <lineage>
        <taxon>Eukaryota</taxon>
        <taxon>Metazoa</taxon>
        <taxon>Ecdysozoa</taxon>
        <taxon>Arthropoda</taxon>
        <taxon>Hexapoda</taxon>
        <taxon>Insecta</taxon>
        <taxon>Pterygota</taxon>
        <taxon>Neoptera</taxon>
        <taxon>Endopterygota</taxon>
        <taxon>Diptera</taxon>
        <taxon>Brachycera</taxon>
        <taxon>Muscomorpha</taxon>
        <taxon>Tephritoidea</taxon>
        <taxon>Tephritidae</taxon>
        <taxon>Ceratitis</taxon>
        <taxon>Ceratitis</taxon>
    </lineage>
</organism>
<sequence>MSAFKRSPFKNRKNRIFDVQQQQQQQQLQQQQELKHKKLHSSTTINANIRTNMKLEKHKVSRLRQLATFSPLRHWFMENLRNYCNSTSLHGFNYITLKTATANERHFWIAIVIVSIITSIVLVLVSWFWNRETPTVTVIESAHFATWAIPFPAVTICNFNKISKMKAFKLARTLKRPASVSEEKLLSLFRITMFFNFALNHTQEDFNIFETILESNNLTLAKLTEQLSPDCMDMISKCVWKGTASRCDSLFQPVQATEEVCCSFNYYGRTTNNFPKKIAYQVPKLPYRVTGCGHSTGISVVLNPLNEDYFSTYLSSYGFRLFIHSAYDFPDENAETKVVTSGRESFVRINPESTYATNAVRNMDPQIRNCLFSDERTLPAMQRYTFGNCMAECRTKIIYEFCGCIPMSLPNNGSFKVCDLREIYCVMNIRDIFSLSLPTRNVTQSIVQVTDKFPCDCLPGCEFNSYASEITMGLLDLNLVASSNSLNKTVNTEEQILLHVFFSDLMAKRYRKDVFQDWLSSLGNHK</sequence>
<dbReference type="PANTHER" id="PTHR11690">
    <property type="entry name" value="AMILORIDE-SENSITIVE SODIUM CHANNEL-RELATED"/>
    <property type="match status" value="1"/>
</dbReference>
<keyword evidence="4 12" id="KW-0894">Sodium channel</keyword>
<dbReference type="GO" id="GO:0005886">
    <property type="term" value="C:plasma membrane"/>
    <property type="evidence" value="ECO:0007669"/>
    <property type="project" value="TreeGrafter"/>
</dbReference>
<name>A0A811UKB1_CERCA</name>
<dbReference type="OrthoDB" id="6502088at2759"/>
<evidence type="ECO:0000256" key="8">
    <source>
        <dbReference type="ARBA" id="ARBA00023065"/>
    </source>
</evidence>
<keyword evidence="6 13" id="KW-1133">Transmembrane helix</keyword>
<keyword evidence="10 12" id="KW-0739">Sodium transport</keyword>
<evidence type="ECO:0000313" key="14">
    <source>
        <dbReference type="EMBL" id="CAD6999191.1"/>
    </source>
</evidence>
<keyword evidence="8 12" id="KW-0406">Ion transport</keyword>
<evidence type="ECO:0000256" key="2">
    <source>
        <dbReference type="ARBA" id="ARBA00007193"/>
    </source>
</evidence>
<accession>A0A811UKB1</accession>
<reference evidence="14" key="1">
    <citation type="submission" date="2020-11" db="EMBL/GenBank/DDBJ databases">
        <authorList>
            <person name="Whitehead M."/>
        </authorList>
    </citation>
    <scope>NUCLEOTIDE SEQUENCE</scope>
    <source>
        <strain evidence="14">EGII</strain>
    </source>
</reference>
<keyword evidence="3 12" id="KW-0813">Transport</keyword>
<keyword evidence="7" id="KW-0915">Sodium</keyword>
<evidence type="ECO:0000256" key="13">
    <source>
        <dbReference type="SAM" id="Phobius"/>
    </source>
</evidence>
<evidence type="ECO:0000256" key="10">
    <source>
        <dbReference type="ARBA" id="ARBA00023201"/>
    </source>
</evidence>
<dbReference type="InterPro" id="IPR001873">
    <property type="entry name" value="ENaC"/>
</dbReference>
<proteinExistence type="inferred from homology"/>
<comment type="similarity">
    <text evidence="2 12">Belongs to the amiloride-sensitive sodium channel (TC 1.A.6) family.</text>
</comment>
<evidence type="ECO:0000256" key="6">
    <source>
        <dbReference type="ARBA" id="ARBA00022989"/>
    </source>
</evidence>
<evidence type="ECO:0000256" key="4">
    <source>
        <dbReference type="ARBA" id="ARBA00022461"/>
    </source>
</evidence>
<evidence type="ECO:0000256" key="5">
    <source>
        <dbReference type="ARBA" id="ARBA00022692"/>
    </source>
</evidence>
<dbReference type="Gene3D" id="2.60.470.10">
    <property type="entry name" value="Acid-sensing ion channels like domains"/>
    <property type="match status" value="1"/>
</dbReference>
<keyword evidence="5 12" id="KW-0812">Transmembrane</keyword>
<dbReference type="GO" id="GO:0015280">
    <property type="term" value="F:ligand-gated sodium channel activity"/>
    <property type="evidence" value="ECO:0007669"/>
    <property type="project" value="TreeGrafter"/>
</dbReference>
<evidence type="ECO:0000256" key="9">
    <source>
        <dbReference type="ARBA" id="ARBA00023136"/>
    </source>
</evidence>
<keyword evidence="11 12" id="KW-0407">Ion channel</keyword>
<evidence type="ECO:0000256" key="7">
    <source>
        <dbReference type="ARBA" id="ARBA00023053"/>
    </source>
</evidence>
<evidence type="ECO:0000313" key="15">
    <source>
        <dbReference type="Proteomes" id="UP000606786"/>
    </source>
</evidence>
<feature type="transmembrane region" description="Helical" evidence="13">
    <location>
        <begin position="107"/>
        <end position="129"/>
    </location>
</feature>
<keyword evidence="15" id="KW-1185">Reference proteome</keyword>
<comment type="subcellular location">
    <subcellularLocation>
        <location evidence="1">Membrane</location>
        <topology evidence="1">Multi-pass membrane protein</topology>
    </subcellularLocation>
</comment>
<evidence type="ECO:0000256" key="12">
    <source>
        <dbReference type="RuleBase" id="RU000679"/>
    </source>
</evidence>
<dbReference type="Pfam" id="PF00858">
    <property type="entry name" value="ASC"/>
    <property type="match status" value="1"/>
</dbReference>
<comment type="caution">
    <text evidence="14">The sequence shown here is derived from an EMBL/GenBank/DDBJ whole genome shotgun (WGS) entry which is preliminary data.</text>
</comment>
<evidence type="ECO:0000256" key="11">
    <source>
        <dbReference type="ARBA" id="ARBA00023303"/>
    </source>
</evidence>